<evidence type="ECO:0000313" key="1">
    <source>
        <dbReference type="EMBL" id="GIL28664.1"/>
    </source>
</evidence>
<dbReference type="InterPro" id="IPR051910">
    <property type="entry name" value="ComF/GntX_DNA_util-trans"/>
</dbReference>
<accession>A0A8J4AC54</accession>
<sequence>MRAVLTDLVELVFPADCPGCGAAGPATPLCRGCGSILAHSTVRPTAPDPPPPGLPPCHALGAYQGLLRELILSYKERGRLGLAGPLGRALAGAVRTAVTAGTAAAASAGVTASAVDTAGAGVAAGTGGAARPAAIGGAGVAASAGVGAAAPVVLVPVPATGAAARARHGDHMLRLARSAARWLARDGTAAVVRRPLLALPRGADSTELTAAARIARADQAFRLRPGAVPSARVGPVVLLDDLITTGATLAGAARLLGAAEVPVTAAVTLAATQRRHPPTTHSTW</sequence>
<keyword evidence="2" id="KW-1185">Reference proteome</keyword>
<dbReference type="PANTHER" id="PTHR47505:SF1">
    <property type="entry name" value="DNA UTILIZATION PROTEIN YHGH"/>
    <property type="match status" value="1"/>
</dbReference>
<dbReference type="SUPFAM" id="SSF53271">
    <property type="entry name" value="PRTase-like"/>
    <property type="match status" value="1"/>
</dbReference>
<dbReference type="PANTHER" id="PTHR47505">
    <property type="entry name" value="DNA UTILIZATION PROTEIN YHGH"/>
    <property type="match status" value="1"/>
</dbReference>
<reference evidence="2" key="1">
    <citation type="journal article" date="2021" name="Int. J. Syst. Evol. Microbiol.">
        <title>Actinocatenispora comari sp. nov., an endophytic actinomycete isolated from aerial parts of Comarum salesowianum.</title>
        <authorList>
            <person name="Oyunbileg N."/>
            <person name="Iizaka Y."/>
            <person name="Hamada M."/>
            <person name="Davaapurev B.O."/>
            <person name="Fukumoto A."/>
            <person name="Tsetseg B."/>
            <person name="Kato F."/>
            <person name="Tamura T."/>
            <person name="Batkhuu J."/>
            <person name="Anzai Y."/>
        </authorList>
    </citation>
    <scope>NUCLEOTIDE SEQUENCE [LARGE SCALE GENOMIC DNA]</scope>
    <source>
        <strain evidence="2">NUM-2625</strain>
    </source>
</reference>
<protein>
    <recommendedName>
        <fullName evidence="3">Amidophosphoribosyltransferase</fullName>
    </recommendedName>
</protein>
<dbReference type="AlphaFoldDB" id="A0A8J4AC54"/>
<dbReference type="Gene3D" id="3.40.50.2020">
    <property type="match status" value="1"/>
</dbReference>
<proteinExistence type="predicted"/>
<dbReference type="InterPro" id="IPR029057">
    <property type="entry name" value="PRTase-like"/>
</dbReference>
<comment type="caution">
    <text evidence="1">The sequence shown here is derived from an EMBL/GenBank/DDBJ whole genome shotgun (WGS) entry which is preliminary data.</text>
</comment>
<evidence type="ECO:0008006" key="3">
    <source>
        <dbReference type="Google" id="ProtNLM"/>
    </source>
</evidence>
<organism evidence="1 2">
    <name type="scientific">Actinocatenispora comari</name>
    <dbReference type="NCBI Taxonomy" id="2807577"/>
    <lineage>
        <taxon>Bacteria</taxon>
        <taxon>Bacillati</taxon>
        <taxon>Actinomycetota</taxon>
        <taxon>Actinomycetes</taxon>
        <taxon>Micromonosporales</taxon>
        <taxon>Micromonosporaceae</taxon>
        <taxon>Actinocatenispora</taxon>
    </lineage>
</organism>
<evidence type="ECO:0000313" key="2">
    <source>
        <dbReference type="Proteomes" id="UP000614996"/>
    </source>
</evidence>
<gene>
    <name evidence="1" type="ORF">NUM_39180</name>
</gene>
<dbReference type="RefSeq" id="WP_207126376.1">
    <property type="nucleotide sequence ID" value="NZ_BOPO01000075.1"/>
</dbReference>
<name>A0A8J4AC54_9ACTN</name>
<dbReference type="Proteomes" id="UP000614996">
    <property type="component" value="Unassembled WGS sequence"/>
</dbReference>
<dbReference type="EMBL" id="BOPO01000075">
    <property type="protein sequence ID" value="GIL28664.1"/>
    <property type="molecule type" value="Genomic_DNA"/>
</dbReference>